<sequence>MVIELEFELRFDARRKLCVRADLPLEVRRFKEELQLGMHDLSRKTDLIIVVHNLAHHIPQYYQSNSSEPQPALSLLLDEAKYYQSNSSEPQPALSLLLDEAKVLCVPWILAITNKFAVSAHEQNTLISSAMEAYKASPDNTKVVNSSPFLMPSAKNSLHPISSTSGDLEEDSFGRAAFHPVNFALSPFHRKDIVMHVEGVAALQQHLHQVIVSNEEPAFEELAREKLSLELAREKAVSRQAKQNTRKRDGSVTAAAVGASLGAGLGIVMAVIMGAASALRKP</sequence>
<evidence type="ECO:0000313" key="1">
    <source>
        <dbReference type="EnsemblPlants" id="EMT07632"/>
    </source>
</evidence>
<dbReference type="EnsemblPlants" id="EMT07632">
    <property type="protein sequence ID" value="EMT07632"/>
    <property type="gene ID" value="F775_07338"/>
</dbReference>
<dbReference type="AlphaFoldDB" id="M8AT22"/>
<dbReference type="PANTHER" id="PTHR47523">
    <property type="entry name" value="F21O3.11 PROTEIN"/>
    <property type="match status" value="1"/>
</dbReference>
<dbReference type="ExpressionAtlas" id="M8AT22">
    <property type="expression patterns" value="baseline"/>
</dbReference>
<proteinExistence type="predicted"/>
<protein>
    <submittedName>
        <fullName evidence="1">Uncharacterized protein</fullName>
    </submittedName>
</protein>
<reference evidence="1" key="1">
    <citation type="submission" date="2015-06" db="UniProtKB">
        <authorList>
            <consortium name="EnsemblPlants"/>
        </authorList>
    </citation>
    <scope>IDENTIFICATION</scope>
</reference>
<accession>M8AT22</accession>
<name>M8AT22_AEGTA</name>
<dbReference type="PANTHER" id="PTHR47523:SF1">
    <property type="entry name" value="F21O3.11 PROTEIN"/>
    <property type="match status" value="1"/>
</dbReference>
<organism evidence="1">
    <name type="scientific">Aegilops tauschii</name>
    <name type="common">Tausch's goatgrass</name>
    <name type="synonym">Aegilops squarrosa</name>
    <dbReference type="NCBI Taxonomy" id="37682"/>
    <lineage>
        <taxon>Eukaryota</taxon>
        <taxon>Viridiplantae</taxon>
        <taxon>Streptophyta</taxon>
        <taxon>Embryophyta</taxon>
        <taxon>Tracheophyta</taxon>
        <taxon>Spermatophyta</taxon>
        <taxon>Magnoliopsida</taxon>
        <taxon>Liliopsida</taxon>
        <taxon>Poales</taxon>
        <taxon>Poaceae</taxon>
        <taxon>BOP clade</taxon>
        <taxon>Pooideae</taxon>
        <taxon>Triticodae</taxon>
        <taxon>Triticeae</taxon>
        <taxon>Triticinae</taxon>
        <taxon>Aegilops</taxon>
    </lineage>
</organism>